<sequence length="296" mass="32560">MPAKRKSKGGDGSEPDPKKLARRLAPELAEKYPYVPKLVDCDAHTSTARAVAAALRLTQKVLPEGGSDSYLAKTYDSQDRMLWSLFLSDANVPGVEKVSVCQVPAEFLTSKWCELASLDGHLLPPFSIGYVKGWKRSVMLLVCLHGIRELAFEGELGHALKASYGTIHAAFGSFRDVRSQVYANRGWAMFFRAVLTSKILQAFKFAQEWEASTSVARAFKIGKGEAAAVSNLMCKIPTEAVVFLEASVKCRGMLRYLSHDILGRDLLNAGFSSGLNGLEHWKEDLRNTTEVVPCTE</sequence>
<keyword evidence="4" id="KW-1185">Reference proteome</keyword>
<dbReference type="Proteomes" id="UP001642464">
    <property type="component" value="Unassembled WGS sequence"/>
</dbReference>
<dbReference type="EMBL" id="CAXAMM010039352">
    <property type="protein sequence ID" value="CAK9085882.1"/>
    <property type="molecule type" value="Genomic_DNA"/>
</dbReference>
<proteinExistence type="predicted"/>
<evidence type="ECO:0000313" key="3">
    <source>
        <dbReference type="EMBL" id="CAK9085934.1"/>
    </source>
</evidence>
<feature type="compositionally biased region" description="Basic and acidic residues" evidence="1">
    <location>
        <begin position="8"/>
        <end position="20"/>
    </location>
</feature>
<accession>A0ABP0QFV1</accession>
<gene>
    <name evidence="2" type="ORF">SCF082_LOCUS40671</name>
    <name evidence="3" type="ORF">SCF082_LOCUS40685</name>
</gene>
<dbReference type="EMBL" id="CAXAMM010039363">
    <property type="protein sequence ID" value="CAK9085934.1"/>
    <property type="molecule type" value="Genomic_DNA"/>
</dbReference>
<protein>
    <submittedName>
        <fullName evidence="2">FO synthase subunit 1</fullName>
    </submittedName>
</protein>
<organism evidence="2 4">
    <name type="scientific">Durusdinium trenchii</name>
    <dbReference type="NCBI Taxonomy" id="1381693"/>
    <lineage>
        <taxon>Eukaryota</taxon>
        <taxon>Sar</taxon>
        <taxon>Alveolata</taxon>
        <taxon>Dinophyceae</taxon>
        <taxon>Suessiales</taxon>
        <taxon>Symbiodiniaceae</taxon>
        <taxon>Durusdinium</taxon>
    </lineage>
</organism>
<name>A0ABP0QFV1_9DINO</name>
<feature type="region of interest" description="Disordered" evidence="1">
    <location>
        <begin position="1"/>
        <end position="20"/>
    </location>
</feature>
<evidence type="ECO:0000313" key="2">
    <source>
        <dbReference type="EMBL" id="CAK9085882.1"/>
    </source>
</evidence>
<evidence type="ECO:0000256" key="1">
    <source>
        <dbReference type="SAM" id="MobiDB-lite"/>
    </source>
</evidence>
<comment type="caution">
    <text evidence="2">The sequence shown here is derived from an EMBL/GenBank/DDBJ whole genome shotgun (WGS) entry which is preliminary data.</text>
</comment>
<evidence type="ECO:0000313" key="4">
    <source>
        <dbReference type="Proteomes" id="UP001642464"/>
    </source>
</evidence>
<reference evidence="2 4" key="1">
    <citation type="submission" date="2024-02" db="EMBL/GenBank/DDBJ databases">
        <authorList>
            <person name="Chen Y."/>
            <person name="Shah S."/>
            <person name="Dougan E. K."/>
            <person name="Thang M."/>
            <person name="Chan C."/>
        </authorList>
    </citation>
    <scope>NUCLEOTIDE SEQUENCE [LARGE SCALE GENOMIC DNA]</scope>
</reference>